<dbReference type="GO" id="GO:0016075">
    <property type="term" value="P:rRNA catabolic process"/>
    <property type="evidence" value="ECO:0007669"/>
    <property type="project" value="TreeGrafter"/>
</dbReference>
<gene>
    <name evidence="2" type="ORF">V0288_17025</name>
</gene>
<organism evidence="2 3">
    <name type="scientific">Pannus brasiliensis CCIBt3594</name>
    <dbReference type="NCBI Taxonomy" id="1427578"/>
    <lineage>
        <taxon>Bacteria</taxon>
        <taxon>Bacillati</taxon>
        <taxon>Cyanobacteriota</taxon>
        <taxon>Cyanophyceae</taxon>
        <taxon>Oscillatoriophycideae</taxon>
        <taxon>Chroococcales</taxon>
        <taxon>Microcystaceae</taxon>
        <taxon>Pannus</taxon>
    </lineage>
</organism>
<dbReference type="EMBL" id="JBAFSM010000035">
    <property type="protein sequence ID" value="MEG3438833.1"/>
    <property type="molecule type" value="Genomic_DNA"/>
</dbReference>
<dbReference type="AlphaFoldDB" id="A0AAW9QYQ0"/>
<accession>A0AAW9QYQ0</accession>
<dbReference type="InterPro" id="IPR002716">
    <property type="entry name" value="PIN_dom"/>
</dbReference>
<evidence type="ECO:0000259" key="1">
    <source>
        <dbReference type="Pfam" id="PF01850"/>
    </source>
</evidence>
<dbReference type="InterPro" id="IPR039018">
    <property type="entry name" value="VapC20-like"/>
</dbReference>
<dbReference type="Pfam" id="PF01850">
    <property type="entry name" value="PIN"/>
    <property type="match status" value="1"/>
</dbReference>
<dbReference type="PANTHER" id="PTHR42188">
    <property type="entry name" value="23S RRNA-SPECIFIC ENDONUCLEASE VAPC20"/>
    <property type="match status" value="1"/>
</dbReference>
<dbReference type="Gene3D" id="3.40.50.1010">
    <property type="entry name" value="5'-nuclease"/>
    <property type="match status" value="1"/>
</dbReference>
<dbReference type="GO" id="GO:0004521">
    <property type="term" value="F:RNA endonuclease activity"/>
    <property type="evidence" value="ECO:0007669"/>
    <property type="project" value="InterPro"/>
</dbReference>
<sequence length="134" mass="15876">MSDKVFIDTLFLVALINKQDRYHQKALELADRTENCTYFCTNIILFEVGNALSKNYREQAIQLIHCLLGSDRVEMVNLTPELFDRAVNFYRQHQDKEWGLVDCLSFVVMRQYQIDRALTFDKHFTQAGFQAWMR</sequence>
<dbReference type="SUPFAM" id="SSF88723">
    <property type="entry name" value="PIN domain-like"/>
    <property type="match status" value="1"/>
</dbReference>
<protein>
    <submittedName>
        <fullName evidence="2">Type II toxin-antitoxin system VapC family toxin</fullName>
    </submittedName>
</protein>
<evidence type="ECO:0000313" key="3">
    <source>
        <dbReference type="Proteomes" id="UP001328733"/>
    </source>
</evidence>
<proteinExistence type="predicted"/>
<name>A0AAW9QYQ0_9CHRO</name>
<dbReference type="RefSeq" id="WP_332866316.1">
    <property type="nucleotide sequence ID" value="NZ_JBAFSM010000035.1"/>
</dbReference>
<dbReference type="Proteomes" id="UP001328733">
    <property type="component" value="Unassembled WGS sequence"/>
</dbReference>
<feature type="domain" description="PIN" evidence="1">
    <location>
        <begin position="5"/>
        <end position="129"/>
    </location>
</feature>
<evidence type="ECO:0000313" key="2">
    <source>
        <dbReference type="EMBL" id="MEG3438833.1"/>
    </source>
</evidence>
<dbReference type="PANTHER" id="PTHR42188:SF1">
    <property type="entry name" value="23S RRNA-SPECIFIC ENDONUCLEASE VAPC20"/>
    <property type="match status" value="1"/>
</dbReference>
<reference evidence="2 3" key="1">
    <citation type="submission" date="2024-01" db="EMBL/GenBank/DDBJ databases">
        <title>Genomic insights into the taxonomy and metabolism of the cyanobacterium Pannus brasiliensis CCIBt3594.</title>
        <authorList>
            <person name="Machado M."/>
            <person name="Botero N.B."/>
            <person name="Andreote A.P.D."/>
            <person name="Feitosa A.M.T."/>
            <person name="Popin R."/>
            <person name="Sivonen K."/>
            <person name="Fiore M.F."/>
        </authorList>
    </citation>
    <scope>NUCLEOTIDE SEQUENCE [LARGE SCALE GENOMIC DNA]</scope>
    <source>
        <strain evidence="2 3">CCIBt3594</strain>
    </source>
</reference>
<keyword evidence="3" id="KW-1185">Reference proteome</keyword>
<dbReference type="InterPro" id="IPR029060">
    <property type="entry name" value="PIN-like_dom_sf"/>
</dbReference>
<comment type="caution">
    <text evidence="2">The sequence shown here is derived from an EMBL/GenBank/DDBJ whole genome shotgun (WGS) entry which is preliminary data.</text>
</comment>